<dbReference type="SUPFAM" id="SSF56784">
    <property type="entry name" value="HAD-like"/>
    <property type="match status" value="1"/>
</dbReference>
<dbReference type="GO" id="GO:0005829">
    <property type="term" value="C:cytosol"/>
    <property type="evidence" value="ECO:0007669"/>
    <property type="project" value="TreeGrafter"/>
</dbReference>
<dbReference type="InterPro" id="IPR006379">
    <property type="entry name" value="HAD-SF_hydro_IIB"/>
</dbReference>
<comment type="caution">
    <text evidence="1">The sequence shown here is derived from an EMBL/GenBank/DDBJ whole genome shotgun (WGS) entry which is preliminary data.</text>
</comment>
<dbReference type="Proteomes" id="UP000034176">
    <property type="component" value="Unassembled WGS sequence"/>
</dbReference>
<name>A0A0G0DXH2_9BACT</name>
<protein>
    <recommendedName>
        <fullName evidence="3">Cof-like protein hydrolase</fullName>
    </recommendedName>
</protein>
<dbReference type="InterPro" id="IPR023214">
    <property type="entry name" value="HAD_sf"/>
</dbReference>
<dbReference type="AlphaFoldDB" id="A0A0G0DXH2"/>
<dbReference type="GO" id="GO:0016791">
    <property type="term" value="F:phosphatase activity"/>
    <property type="evidence" value="ECO:0007669"/>
    <property type="project" value="TreeGrafter"/>
</dbReference>
<dbReference type="InterPro" id="IPR036412">
    <property type="entry name" value="HAD-like_sf"/>
</dbReference>
<dbReference type="Pfam" id="PF08282">
    <property type="entry name" value="Hydrolase_3"/>
    <property type="match status" value="1"/>
</dbReference>
<dbReference type="PANTHER" id="PTHR10000">
    <property type="entry name" value="PHOSPHOSERINE PHOSPHATASE"/>
    <property type="match status" value="1"/>
</dbReference>
<accession>A0A0G0DXH2</accession>
<evidence type="ECO:0008006" key="3">
    <source>
        <dbReference type="Google" id="ProtNLM"/>
    </source>
</evidence>
<organism evidence="1 2">
    <name type="scientific">Candidatus Gottesmanbacteria bacterium GW2011_GWA1_34_13</name>
    <dbReference type="NCBI Taxonomy" id="1618434"/>
    <lineage>
        <taxon>Bacteria</taxon>
        <taxon>Candidatus Gottesmaniibacteriota</taxon>
    </lineage>
</organism>
<reference evidence="1 2" key="1">
    <citation type="journal article" date="2015" name="Nature">
        <title>rRNA introns, odd ribosomes, and small enigmatic genomes across a large radiation of phyla.</title>
        <authorList>
            <person name="Brown C.T."/>
            <person name="Hug L.A."/>
            <person name="Thomas B.C."/>
            <person name="Sharon I."/>
            <person name="Castelle C.J."/>
            <person name="Singh A."/>
            <person name="Wilkins M.J."/>
            <person name="Williams K.H."/>
            <person name="Banfield J.F."/>
        </authorList>
    </citation>
    <scope>NUCLEOTIDE SEQUENCE [LARGE SCALE GENOMIC DNA]</scope>
</reference>
<evidence type="ECO:0000313" key="1">
    <source>
        <dbReference type="EMBL" id="KKP59847.1"/>
    </source>
</evidence>
<dbReference type="EMBL" id="LBPN01000002">
    <property type="protein sequence ID" value="KKP59847.1"/>
    <property type="molecule type" value="Genomic_DNA"/>
</dbReference>
<dbReference type="Gene3D" id="3.30.1240.10">
    <property type="match status" value="1"/>
</dbReference>
<dbReference type="PANTHER" id="PTHR10000:SF8">
    <property type="entry name" value="HAD SUPERFAMILY HYDROLASE-LIKE, TYPE 3"/>
    <property type="match status" value="1"/>
</dbReference>
<gene>
    <name evidence="1" type="ORF">UR52_C0002G0075</name>
</gene>
<dbReference type="STRING" id="1618434.UR52_C0002G0075"/>
<dbReference type="NCBIfam" id="TIGR01484">
    <property type="entry name" value="HAD-SF-IIB"/>
    <property type="match status" value="1"/>
</dbReference>
<proteinExistence type="predicted"/>
<dbReference type="Gene3D" id="3.40.50.1000">
    <property type="entry name" value="HAD superfamily/HAD-like"/>
    <property type="match status" value="1"/>
</dbReference>
<dbReference type="GO" id="GO:0000287">
    <property type="term" value="F:magnesium ion binding"/>
    <property type="evidence" value="ECO:0007669"/>
    <property type="project" value="TreeGrafter"/>
</dbReference>
<evidence type="ECO:0000313" key="2">
    <source>
        <dbReference type="Proteomes" id="UP000034176"/>
    </source>
</evidence>
<sequence length="286" mass="31766">MNKIKGIILDVDGVLVGGKKDYNWPNPNPEVIQTLKSLHEKGILISLCTGKGTFSIKSIVEAAHLDNIHIGDGGAIVIDFLHNKVIDQHIVEKNTVRKAVALLQQHNIYVELYTKDGYYIQKDFVGDKTAKHKEILNKDPNIVSSLVEISDQLNIVKIMPIANDELDKQRIIDLLSIEAKELPLQWGVHPTALPYQFGIITTKGISKKQAVEVISQYSKIPLNEMLGIGDGMSDWNFMEILGYAGAMGNGSQELKDKIFTKGERGFIGKSVDENGVLNILKHFKVI</sequence>